<dbReference type="InterPro" id="IPR036388">
    <property type="entry name" value="WH-like_DNA-bd_sf"/>
</dbReference>
<evidence type="ECO:0000313" key="3">
    <source>
        <dbReference type="Proteomes" id="UP000199019"/>
    </source>
</evidence>
<dbReference type="InterPro" id="IPR052526">
    <property type="entry name" value="HTH-type_Bedaq_tolerance"/>
</dbReference>
<dbReference type="RefSeq" id="WP_091760267.1">
    <property type="nucleotide sequence ID" value="NZ_FOHB01000006.1"/>
</dbReference>
<dbReference type="Pfam" id="PF01047">
    <property type="entry name" value="MarR"/>
    <property type="match status" value="1"/>
</dbReference>
<sequence length="157" mass="17209">MTEDLTALGNDLLRAIARLNRWATRHASFDVPYAQARLLALLDELGPERVSALAEADNSSQPTLTTQVQRLEAAGWARREADPDDARASLISLTEQGRAALDAVRHARYAVLAPVLEQLSPDEQDHLRDAVALLHRLVEATSQPSPLPPPNSPLRKD</sequence>
<dbReference type="SUPFAM" id="SSF46785">
    <property type="entry name" value="Winged helix' DNA-binding domain"/>
    <property type="match status" value="1"/>
</dbReference>
<feature type="domain" description="HTH marR-type" evidence="1">
    <location>
        <begin position="1"/>
        <end position="139"/>
    </location>
</feature>
<evidence type="ECO:0000259" key="1">
    <source>
        <dbReference type="PROSITE" id="PS50995"/>
    </source>
</evidence>
<dbReference type="STRING" id="587636.SAMN05216199_3207"/>
<dbReference type="InterPro" id="IPR000835">
    <property type="entry name" value="HTH_MarR-typ"/>
</dbReference>
<organism evidence="2 3">
    <name type="scientific">Pedococcus cremeus</name>
    <dbReference type="NCBI Taxonomy" id="587636"/>
    <lineage>
        <taxon>Bacteria</taxon>
        <taxon>Bacillati</taxon>
        <taxon>Actinomycetota</taxon>
        <taxon>Actinomycetes</taxon>
        <taxon>Micrococcales</taxon>
        <taxon>Intrasporangiaceae</taxon>
        <taxon>Pedococcus</taxon>
    </lineage>
</organism>
<dbReference type="PANTHER" id="PTHR39515">
    <property type="entry name" value="CONSERVED PROTEIN"/>
    <property type="match status" value="1"/>
</dbReference>
<dbReference type="PROSITE" id="PS50995">
    <property type="entry name" value="HTH_MARR_2"/>
    <property type="match status" value="1"/>
</dbReference>
<dbReference type="AlphaFoldDB" id="A0A1H9WXZ0"/>
<keyword evidence="2" id="KW-0238">DNA-binding</keyword>
<accession>A0A1H9WXZ0</accession>
<dbReference type="InterPro" id="IPR036390">
    <property type="entry name" value="WH_DNA-bd_sf"/>
</dbReference>
<dbReference type="OrthoDB" id="8966183at2"/>
<name>A0A1H9WXZ0_9MICO</name>
<dbReference type="PANTHER" id="PTHR39515:SF2">
    <property type="entry name" value="HTH-TYPE TRANSCRIPTIONAL REGULATOR RV0880"/>
    <property type="match status" value="1"/>
</dbReference>
<gene>
    <name evidence="2" type="ORF">SAMN05216199_3207</name>
</gene>
<dbReference type="Proteomes" id="UP000199019">
    <property type="component" value="Unassembled WGS sequence"/>
</dbReference>
<dbReference type="EMBL" id="FOHB01000006">
    <property type="protein sequence ID" value="SES38776.1"/>
    <property type="molecule type" value="Genomic_DNA"/>
</dbReference>
<protein>
    <submittedName>
        <fullName evidence="2">DNA-binding transcriptional regulator, MarR family</fullName>
    </submittedName>
</protein>
<keyword evidence="3" id="KW-1185">Reference proteome</keyword>
<evidence type="ECO:0000313" key="2">
    <source>
        <dbReference type="EMBL" id="SES38776.1"/>
    </source>
</evidence>
<dbReference type="PRINTS" id="PR00598">
    <property type="entry name" value="HTHMARR"/>
</dbReference>
<dbReference type="GO" id="GO:0003677">
    <property type="term" value="F:DNA binding"/>
    <property type="evidence" value="ECO:0007669"/>
    <property type="project" value="UniProtKB-KW"/>
</dbReference>
<reference evidence="3" key="1">
    <citation type="submission" date="2016-10" db="EMBL/GenBank/DDBJ databases">
        <authorList>
            <person name="Varghese N."/>
            <person name="Submissions S."/>
        </authorList>
    </citation>
    <scope>NUCLEOTIDE SEQUENCE [LARGE SCALE GENOMIC DNA]</scope>
    <source>
        <strain evidence="3">CGMCC 1.6963</strain>
    </source>
</reference>
<dbReference type="GO" id="GO:0003700">
    <property type="term" value="F:DNA-binding transcription factor activity"/>
    <property type="evidence" value="ECO:0007669"/>
    <property type="project" value="InterPro"/>
</dbReference>
<proteinExistence type="predicted"/>
<dbReference type="SMART" id="SM00347">
    <property type="entry name" value="HTH_MARR"/>
    <property type="match status" value="1"/>
</dbReference>
<dbReference type="Gene3D" id="1.10.10.10">
    <property type="entry name" value="Winged helix-like DNA-binding domain superfamily/Winged helix DNA-binding domain"/>
    <property type="match status" value="1"/>
</dbReference>